<keyword evidence="5 17" id="KW-0121">Carboxypeptidase</keyword>
<evidence type="ECO:0000256" key="7">
    <source>
        <dbReference type="ARBA" id="ARBA00022729"/>
    </source>
</evidence>
<gene>
    <name evidence="17" type="ORF">ADINL_0965</name>
</gene>
<dbReference type="InterPro" id="IPR012907">
    <property type="entry name" value="Peptidase_S11_C"/>
</dbReference>
<evidence type="ECO:0000256" key="5">
    <source>
        <dbReference type="ARBA" id="ARBA00022645"/>
    </source>
</evidence>
<keyword evidence="8 17" id="KW-0378">Hydrolase</keyword>
<accession>A0A063Y243</accession>
<evidence type="ECO:0000256" key="2">
    <source>
        <dbReference type="ARBA" id="ARBA00004752"/>
    </source>
</evidence>
<dbReference type="InterPro" id="IPR015956">
    <property type="entry name" value="Peniciliin-bd_prot_C_sf"/>
</dbReference>
<keyword evidence="11" id="KW-0961">Cell wall biogenesis/degradation</keyword>
<evidence type="ECO:0000313" key="18">
    <source>
        <dbReference type="Proteomes" id="UP000027318"/>
    </source>
</evidence>
<dbReference type="Pfam" id="PF07943">
    <property type="entry name" value="PBP5_C"/>
    <property type="match status" value="1"/>
</dbReference>
<evidence type="ECO:0000256" key="4">
    <source>
        <dbReference type="ARBA" id="ARBA00012448"/>
    </source>
</evidence>
<dbReference type="EC" id="3.4.16.4" evidence="4"/>
<dbReference type="InterPro" id="IPR001967">
    <property type="entry name" value="Peptidase_S11_N"/>
</dbReference>
<evidence type="ECO:0000256" key="9">
    <source>
        <dbReference type="ARBA" id="ARBA00022960"/>
    </source>
</evidence>
<organism evidence="17 18">
    <name type="scientific">Nitrincola lacisaponensis</name>
    <dbReference type="NCBI Taxonomy" id="267850"/>
    <lineage>
        <taxon>Bacteria</taxon>
        <taxon>Pseudomonadati</taxon>
        <taxon>Pseudomonadota</taxon>
        <taxon>Gammaproteobacteria</taxon>
        <taxon>Oceanospirillales</taxon>
        <taxon>Oceanospirillaceae</taxon>
        <taxon>Nitrincola</taxon>
    </lineage>
</organism>
<comment type="caution">
    <text evidence="17">The sequence shown here is derived from an EMBL/GenBank/DDBJ whole genome shotgun (WGS) entry which is preliminary data.</text>
</comment>
<reference evidence="17 18" key="1">
    <citation type="journal article" date="2005" name="Int. J. Syst. Evol. Microbiol.">
        <title>Nitrincola lacisaponensis gen. nov., sp. nov., a novel alkaliphilic bacterium isolated from an alkaline, saline lake.</title>
        <authorList>
            <person name="Dimitriu P.A."/>
            <person name="Shukla S.K."/>
            <person name="Conradt J."/>
            <person name="Marquez M.C."/>
            <person name="Ventosa A."/>
            <person name="Maglia A."/>
            <person name="Peyton B.M."/>
            <person name="Pinkart H.C."/>
            <person name="Mormile M.R."/>
        </authorList>
    </citation>
    <scope>NUCLEOTIDE SEQUENCE [LARGE SCALE GENOMIC DNA]</scope>
    <source>
        <strain evidence="17 18">4CA</strain>
    </source>
</reference>
<evidence type="ECO:0000256" key="8">
    <source>
        <dbReference type="ARBA" id="ARBA00022801"/>
    </source>
</evidence>
<evidence type="ECO:0000256" key="6">
    <source>
        <dbReference type="ARBA" id="ARBA00022670"/>
    </source>
</evidence>
<dbReference type="InterPro" id="IPR012338">
    <property type="entry name" value="Beta-lactam/transpept-like"/>
</dbReference>
<comment type="pathway">
    <text evidence="2">Cell wall biogenesis; peptidoglycan biosynthesis.</text>
</comment>
<dbReference type="GO" id="GO:0009252">
    <property type="term" value="P:peptidoglycan biosynthetic process"/>
    <property type="evidence" value="ECO:0007669"/>
    <property type="project" value="UniProtKB-UniPathway"/>
</dbReference>
<proteinExistence type="inferred from homology"/>
<dbReference type="GO" id="GO:0008360">
    <property type="term" value="P:regulation of cell shape"/>
    <property type="evidence" value="ECO:0007669"/>
    <property type="project" value="UniProtKB-KW"/>
</dbReference>
<dbReference type="SMART" id="SM00936">
    <property type="entry name" value="PBP5_C"/>
    <property type="match status" value="1"/>
</dbReference>
<dbReference type="PRINTS" id="PR00725">
    <property type="entry name" value="DADACBPTASE1"/>
</dbReference>
<dbReference type="OrthoDB" id="9795979at2"/>
<comment type="function">
    <text evidence="1">Removes C-terminal D-alanyl residues from sugar-peptide cell wall precursors.</text>
</comment>
<dbReference type="UniPathway" id="UPA00219"/>
<dbReference type="Pfam" id="PF00768">
    <property type="entry name" value="Peptidase_S11"/>
    <property type="match status" value="1"/>
</dbReference>
<evidence type="ECO:0000256" key="10">
    <source>
        <dbReference type="ARBA" id="ARBA00022984"/>
    </source>
</evidence>
<keyword evidence="10" id="KW-0573">Peptidoglycan synthesis</keyword>
<evidence type="ECO:0000256" key="11">
    <source>
        <dbReference type="ARBA" id="ARBA00023316"/>
    </source>
</evidence>
<keyword evidence="6" id="KW-0645">Protease</keyword>
<dbReference type="GO" id="GO:0009002">
    <property type="term" value="F:serine-type D-Ala-D-Ala carboxypeptidase activity"/>
    <property type="evidence" value="ECO:0007669"/>
    <property type="project" value="UniProtKB-EC"/>
</dbReference>
<dbReference type="InterPro" id="IPR018044">
    <property type="entry name" value="Peptidase_S11"/>
</dbReference>
<dbReference type="Gene3D" id="3.40.710.10">
    <property type="entry name" value="DD-peptidase/beta-lactamase superfamily"/>
    <property type="match status" value="1"/>
</dbReference>
<keyword evidence="9" id="KW-0133">Cell shape</keyword>
<dbReference type="PANTHER" id="PTHR21581:SF6">
    <property type="entry name" value="TRAFFICKING PROTEIN PARTICLE COMPLEX SUBUNIT 12"/>
    <property type="match status" value="1"/>
</dbReference>
<dbReference type="EMBL" id="JMSZ01000016">
    <property type="protein sequence ID" value="KDE40373.1"/>
    <property type="molecule type" value="Genomic_DNA"/>
</dbReference>
<dbReference type="STRING" id="267850.ADINL_0965"/>
<feature type="domain" description="Peptidase S11 D-Ala-D-Ala carboxypeptidase A C-terminal" evidence="16">
    <location>
        <begin position="275"/>
        <end position="365"/>
    </location>
</feature>
<dbReference type="GO" id="GO:0071555">
    <property type="term" value="P:cell wall organization"/>
    <property type="evidence" value="ECO:0007669"/>
    <property type="project" value="UniProtKB-KW"/>
</dbReference>
<evidence type="ECO:0000313" key="17">
    <source>
        <dbReference type="EMBL" id="KDE40373.1"/>
    </source>
</evidence>
<dbReference type="GO" id="GO:0006508">
    <property type="term" value="P:proteolysis"/>
    <property type="evidence" value="ECO:0007669"/>
    <property type="project" value="UniProtKB-KW"/>
</dbReference>
<dbReference type="PANTHER" id="PTHR21581">
    <property type="entry name" value="D-ALANYL-D-ALANINE CARBOXYPEPTIDASE"/>
    <property type="match status" value="1"/>
</dbReference>
<protein>
    <recommendedName>
        <fullName evidence="4">serine-type D-Ala-D-Ala carboxypeptidase</fullName>
        <ecNumber evidence="4">3.4.16.4</ecNumber>
    </recommendedName>
</protein>
<evidence type="ECO:0000256" key="15">
    <source>
        <dbReference type="RuleBase" id="RU004016"/>
    </source>
</evidence>
<dbReference type="Gene3D" id="2.60.410.10">
    <property type="entry name" value="D-Ala-D-Ala carboxypeptidase, C-terminal domain"/>
    <property type="match status" value="1"/>
</dbReference>
<feature type="active site" evidence="13">
    <location>
        <position position="123"/>
    </location>
</feature>
<dbReference type="Proteomes" id="UP000027318">
    <property type="component" value="Unassembled WGS sequence"/>
</dbReference>
<evidence type="ECO:0000256" key="12">
    <source>
        <dbReference type="ARBA" id="ARBA00034000"/>
    </source>
</evidence>
<sequence length="385" mass="42743">MLIRTFSRTVLLLLLSLLIFVQVQASMIPAPPQIAARSYVVMDAATGQVILSKNEHDRYPPASLVKIMTSYIAELELINGNLAETDMVNVSEKAWRTGGSRMFIQEGTQVPLIELLRGIIISSGNDASVAVAEHIAGSERAFADLMNQHARRLGMHNTHFENSTGLPAEDQYSSAYDLALLARALITDSQQYYPIYAEKHFEFNNIRQPNRNRLLWRDDSVDGIKTGHTNEAGYCLVASAVRDGMRLISVVMGSASEETRAQETQQLLNYTYRFYETSQLYAAGQSISQQRVWGGEQDEVQLGVAENLALTLPRGQQERLEVVLDLPRNIKAPLQAGESVGAVVVSLDGEVLSETPLVALQAVEPGSFFKRLWHSILQFFMNLIS</sequence>
<evidence type="ECO:0000256" key="1">
    <source>
        <dbReference type="ARBA" id="ARBA00003217"/>
    </source>
</evidence>
<comment type="catalytic activity">
    <reaction evidence="12">
        <text>Preferential cleavage: (Ac)2-L-Lys-D-Ala-|-D-Ala. Also transpeptidation of peptidyl-alanyl moieties that are N-acyl substituents of D-alanine.</text>
        <dbReference type="EC" id="3.4.16.4"/>
    </reaction>
</comment>
<keyword evidence="7" id="KW-0732">Signal</keyword>
<dbReference type="PATRIC" id="fig|267850.7.peg.959"/>
<evidence type="ECO:0000256" key="13">
    <source>
        <dbReference type="PIRSR" id="PIRSR618044-1"/>
    </source>
</evidence>
<comment type="similarity">
    <text evidence="3 15">Belongs to the peptidase S11 family.</text>
</comment>
<evidence type="ECO:0000256" key="3">
    <source>
        <dbReference type="ARBA" id="ARBA00007164"/>
    </source>
</evidence>
<evidence type="ECO:0000256" key="14">
    <source>
        <dbReference type="PIRSR" id="PIRSR618044-2"/>
    </source>
</evidence>
<evidence type="ECO:0000259" key="16">
    <source>
        <dbReference type="SMART" id="SM00936"/>
    </source>
</evidence>
<dbReference type="AlphaFoldDB" id="A0A063Y243"/>
<keyword evidence="18" id="KW-1185">Reference proteome</keyword>
<dbReference type="SUPFAM" id="SSF69189">
    <property type="entry name" value="Penicillin-binding protein associated domain"/>
    <property type="match status" value="1"/>
</dbReference>
<feature type="active site" description="Proton acceptor" evidence="13">
    <location>
        <position position="66"/>
    </location>
</feature>
<dbReference type="SUPFAM" id="SSF56601">
    <property type="entry name" value="beta-lactamase/transpeptidase-like"/>
    <property type="match status" value="1"/>
</dbReference>
<dbReference type="RefSeq" id="WP_036544455.1">
    <property type="nucleotide sequence ID" value="NZ_JBKBNO010000001.1"/>
</dbReference>
<dbReference type="InterPro" id="IPR037167">
    <property type="entry name" value="Peptidase_S11_C_sf"/>
</dbReference>
<feature type="active site" description="Acyl-ester intermediate" evidence="13">
    <location>
        <position position="63"/>
    </location>
</feature>
<feature type="binding site" evidence="14">
    <location>
        <position position="225"/>
    </location>
    <ligand>
        <name>substrate</name>
    </ligand>
</feature>
<name>A0A063Y243_9GAMM</name>